<dbReference type="Pfam" id="PF10604">
    <property type="entry name" value="Polyketide_cyc2"/>
    <property type="match status" value="1"/>
</dbReference>
<proteinExistence type="predicted"/>
<accession>A0A1I6DNE4</accession>
<dbReference type="Gene3D" id="3.30.530.20">
    <property type="match status" value="1"/>
</dbReference>
<dbReference type="InterPro" id="IPR019587">
    <property type="entry name" value="Polyketide_cyclase/dehydratase"/>
</dbReference>
<dbReference type="RefSeq" id="WP_143138591.1">
    <property type="nucleotide sequence ID" value="NZ_FOYL01000002.1"/>
</dbReference>
<keyword evidence="2" id="KW-1185">Reference proteome</keyword>
<dbReference type="Proteomes" id="UP000198583">
    <property type="component" value="Unassembled WGS sequence"/>
</dbReference>
<evidence type="ECO:0000313" key="2">
    <source>
        <dbReference type="Proteomes" id="UP000198583"/>
    </source>
</evidence>
<dbReference type="AlphaFoldDB" id="A0A1I6DNE4"/>
<dbReference type="InterPro" id="IPR023393">
    <property type="entry name" value="START-like_dom_sf"/>
</dbReference>
<organism evidence="1 2">
    <name type="scientific">Lentzea waywayandensis</name>
    <dbReference type="NCBI Taxonomy" id="84724"/>
    <lineage>
        <taxon>Bacteria</taxon>
        <taxon>Bacillati</taxon>
        <taxon>Actinomycetota</taxon>
        <taxon>Actinomycetes</taxon>
        <taxon>Pseudonocardiales</taxon>
        <taxon>Pseudonocardiaceae</taxon>
        <taxon>Lentzea</taxon>
    </lineage>
</organism>
<dbReference type="EMBL" id="FOYL01000002">
    <property type="protein sequence ID" value="SFR06959.1"/>
    <property type="molecule type" value="Genomic_DNA"/>
</dbReference>
<protein>
    <submittedName>
        <fullName evidence="1">Uncharacterized conserved protein YndB, AHSA1/START domain</fullName>
    </submittedName>
</protein>
<dbReference type="STRING" id="84724.SAMN04488564_1021112"/>
<sequence length="171" mass="18187">MITLLAAGLVLAMLASGSPLDPREPGEHSVVHRAETVISAPQERIYGLITDFPGYARWNPWVVKAAGGTAPGDEVRVDVLLGSVKMAAKHTVLNGVPGQRFCWKDAGWNAWFVYGQRCRTLTPQADGTVLVTNELLVDGVLSGGADLFIGKAMKDGMQAENAALKRAAESS</sequence>
<name>A0A1I6DNE4_9PSEU</name>
<dbReference type="OrthoDB" id="191189at2"/>
<evidence type="ECO:0000313" key="1">
    <source>
        <dbReference type="EMBL" id="SFR06959.1"/>
    </source>
</evidence>
<dbReference type="SUPFAM" id="SSF55961">
    <property type="entry name" value="Bet v1-like"/>
    <property type="match status" value="1"/>
</dbReference>
<gene>
    <name evidence="1" type="ORF">SAMN04488564_1021112</name>
</gene>
<dbReference type="CDD" id="cd07822">
    <property type="entry name" value="SRPBCC_4"/>
    <property type="match status" value="1"/>
</dbReference>
<reference evidence="2" key="1">
    <citation type="submission" date="2016-10" db="EMBL/GenBank/DDBJ databases">
        <authorList>
            <person name="Varghese N."/>
            <person name="Submissions S."/>
        </authorList>
    </citation>
    <scope>NUCLEOTIDE SEQUENCE [LARGE SCALE GENOMIC DNA]</scope>
    <source>
        <strain evidence="2">DSM 44232</strain>
    </source>
</reference>